<reference evidence="1 2" key="1">
    <citation type="submission" date="2021-03" db="EMBL/GenBank/DDBJ databases">
        <title>Sequencing the genomes of 1000 actinobacteria strains.</title>
        <authorList>
            <person name="Klenk H.-P."/>
        </authorList>
    </citation>
    <scope>NUCLEOTIDE SEQUENCE [LARGE SCALE GENOMIC DNA]</scope>
    <source>
        <strain evidence="1 2">DSM 45516</strain>
    </source>
</reference>
<dbReference type="EMBL" id="JAGGMR010000001">
    <property type="protein sequence ID" value="MBP2193035.1"/>
    <property type="molecule type" value="Genomic_DNA"/>
</dbReference>
<accession>A0ABS4QMV3</accession>
<keyword evidence="2" id="KW-1185">Reference proteome</keyword>
<dbReference type="Proteomes" id="UP001519325">
    <property type="component" value="Unassembled WGS sequence"/>
</dbReference>
<proteinExistence type="predicted"/>
<gene>
    <name evidence="1" type="ORF">BJ987_005936</name>
</gene>
<evidence type="ECO:0000313" key="2">
    <source>
        <dbReference type="Proteomes" id="UP001519325"/>
    </source>
</evidence>
<sequence length="33" mass="3622">MTGIGDRGYGQRHGPHPNLHADMIIQVVMPLPL</sequence>
<evidence type="ECO:0000313" key="1">
    <source>
        <dbReference type="EMBL" id="MBP2193035.1"/>
    </source>
</evidence>
<protein>
    <submittedName>
        <fullName evidence="1">Uncharacterized protein</fullName>
    </submittedName>
</protein>
<organism evidence="1 2">
    <name type="scientific">Nocardia goodfellowii</name>
    <dbReference type="NCBI Taxonomy" id="882446"/>
    <lineage>
        <taxon>Bacteria</taxon>
        <taxon>Bacillati</taxon>
        <taxon>Actinomycetota</taxon>
        <taxon>Actinomycetes</taxon>
        <taxon>Mycobacteriales</taxon>
        <taxon>Nocardiaceae</taxon>
        <taxon>Nocardia</taxon>
    </lineage>
</organism>
<name>A0ABS4QMV3_9NOCA</name>
<comment type="caution">
    <text evidence="1">The sequence shown here is derived from an EMBL/GenBank/DDBJ whole genome shotgun (WGS) entry which is preliminary data.</text>
</comment>